<accession>B8BSP4</accession>
<dbReference type="GO" id="GO:0004252">
    <property type="term" value="F:serine-type endopeptidase activity"/>
    <property type="evidence" value="ECO:0007669"/>
    <property type="project" value="InterPro"/>
</dbReference>
<evidence type="ECO:0000256" key="6">
    <source>
        <dbReference type="SAM" id="SignalP"/>
    </source>
</evidence>
<evidence type="ECO:0000256" key="1">
    <source>
        <dbReference type="ARBA" id="ARBA00010541"/>
    </source>
</evidence>
<feature type="region of interest" description="Disordered" evidence="5">
    <location>
        <begin position="46"/>
        <end position="70"/>
    </location>
</feature>
<feature type="compositionally biased region" description="Basic and acidic residues" evidence="5">
    <location>
        <begin position="799"/>
        <end position="809"/>
    </location>
</feature>
<feature type="signal peptide" evidence="6">
    <location>
        <begin position="1"/>
        <end position="26"/>
    </location>
</feature>
<dbReference type="PANTHER" id="PTHR43343">
    <property type="entry name" value="PEPTIDASE S12"/>
    <property type="match status" value="1"/>
</dbReference>
<gene>
    <name evidence="7" type="ORF">THAPSDRAFT_875</name>
</gene>
<sequence length="1057" mass="113618">MTVLGRDVSAIIGLLLVSQQLDTSYAFNNGVLPSASFNHRISSSSSSSSSRTLQCPNAHSSPPSPSSATTSTTLFNILRDYAIYNSPPNDPYDSDATSSNWRKNAGYSSGKSNPLGGSITPYGAQRDMETNPYYDAGWAQSVRRDNPNSNFESKSNYNGYNDPYDYTNRFYNTPSTYPGMTSPERSNKIYSNPVNPYYDPLWSQSYLQGRDPSNVREGMFYEGNYGNGVSGMGGYYPEYGGGGGMMYGNEYYGRGGGYYGGYGNGGSMMGGGFNNYYRGGGYGRDQGPGRRMYAVGTKSGESGVKSLNGNSLMRAKTSSSTGMTRTSTLLRMSYYGDEWGGPPFDPRMPPMMMPPPGYGGGGYGRGGGGMMREPGLRELADMAAGGEMNGNVRRGSSQRAGPMGGRGPMGGGQMPPGRGQMGRGGPMPPGIDPFVNPESLRNSNAWGPGGPGSPFGRDNAPARTSLKDMAARTTTSFDAQIINSMNNRPNARAGSALPAAPIEKGGTTSRTTSTASQYVPLNSSSERSPSLNVAPPPPLQRSFIETNVMPVDVPPTVHAARSVRPSVVLVTSKGVGNANSQGSGFVVGFDDSIIDDIDDMKDRCHILTSAHVAPPGWKVSVTFPGDPYKEYPATVVGRKLNSDLALLCVETVADEDEDYPFPPPLVLCSEDVYTSTFPDRDADRAPVSEIGSPVYAFGYPMGVEGPTMTSGIMAATTKGINYMDAPTGEEGTEKSRPFEKTSFVITDAAMAGGMSGGPLVNFDGVVVGVNALVRPDLRALGNYAVSSLECEEFLEKLEDQRSSDSDKSSGKVNGNPVNGNSEGRRKKRSAQPKEEVSDDGGIAGFRVMLYGYSSSKAEASKTLRRIAMLDESRAENAMRSAYSFGAGVVDEFYVAESGDRNRAVKAARKSADTLQEKLKSEGLLVEVEPVHLLNQPRFEHVSGNDGGSDDLYWGGEIIVPLNEGSVVEDEDGAPVWYSYRVGPHARFAVIEFPPGAFLEDDDFVQEFAQSLRWRRRLWFPSILEFRIVCTLFNLRVIGRTLNALGVEYEVPTVTDEK</sequence>
<dbReference type="AlphaFoldDB" id="B8BSP4"/>
<feature type="compositionally biased region" description="Gly residues" evidence="5">
    <location>
        <begin position="402"/>
        <end position="425"/>
    </location>
</feature>
<evidence type="ECO:0000313" key="7">
    <source>
        <dbReference type="EMBL" id="EED95578.1"/>
    </source>
</evidence>
<dbReference type="GO" id="GO:0008233">
    <property type="term" value="F:peptidase activity"/>
    <property type="evidence" value="ECO:0000318"/>
    <property type="project" value="GO_Central"/>
</dbReference>
<dbReference type="InParanoid" id="B8BSP4"/>
<dbReference type="InterPro" id="IPR009003">
    <property type="entry name" value="Peptidase_S1_PA"/>
</dbReference>
<reference evidence="7 8" key="1">
    <citation type="journal article" date="2004" name="Science">
        <title>The genome of the diatom Thalassiosira pseudonana: ecology, evolution, and metabolism.</title>
        <authorList>
            <person name="Armbrust E.V."/>
            <person name="Berges J.A."/>
            <person name="Bowler C."/>
            <person name="Green B.R."/>
            <person name="Martinez D."/>
            <person name="Putnam N.H."/>
            <person name="Zhou S."/>
            <person name="Allen A.E."/>
            <person name="Apt K.E."/>
            <person name="Bechner M."/>
            <person name="Brzezinski M.A."/>
            <person name="Chaal B.K."/>
            <person name="Chiovitti A."/>
            <person name="Davis A.K."/>
            <person name="Demarest M.S."/>
            <person name="Detter J.C."/>
            <person name="Glavina T."/>
            <person name="Goodstein D."/>
            <person name="Hadi M.Z."/>
            <person name="Hellsten U."/>
            <person name="Hildebrand M."/>
            <person name="Jenkins B.D."/>
            <person name="Jurka J."/>
            <person name="Kapitonov V.V."/>
            <person name="Kroger N."/>
            <person name="Lau W.W."/>
            <person name="Lane T.W."/>
            <person name="Larimer F.W."/>
            <person name="Lippmeier J.C."/>
            <person name="Lucas S."/>
            <person name="Medina M."/>
            <person name="Montsant A."/>
            <person name="Obornik M."/>
            <person name="Parker M.S."/>
            <person name="Palenik B."/>
            <person name="Pazour G.J."/>
            <person name="Richardson P.M."/>
            <person name="Rynearson T.A."/>
            <person name="Saito M.A."/>
            <person name="Schwartz D.C."/>
            <person name="Thamatrakoln K."/>
            <person name="Valentin K."/>
            <person name="Vardi A."/>
            <person name="Wilkerson F.P."/>
            <person name="Rokhsar D.S."/>
        </authorList>
    </citation>
    <scope>NUCLEOTIDE SEQUENCE [LARGE SCALE GENOMIC DNA]</scope>
    <source>
        <strain evidence="7 8">CCMP1335</strain>
    </source>
</reference>
<dbReference type="GO" id="GO:0006508">
    <property type="term" value="P:proteolysis"/>
    <property type="evidence" value="ECO:0007669"/>
    <property type="project" value="UniProtKB-KW"/>
</dbReference>
<dbReference type="Gene3D" id="2.40.10.10">
    <property type="entry name" value="Trypsin-like serine proteases"/>
    <property type="match status" value="2"/>
</dbReference>
<dbReference type="Proteomes" id="UP000001449">
    <property type="component" value="Chromosome 1"/>
</dbReference>
<feature type="region of interest" description="Disordered" evidence="5">
    <location>
        <begin position="105"/>
        <end position="126"/>
    </location>
</feature>
<evidence type="ECO:0000256" key="5">
    <source>
        <dbReference type="SAM" id="MobiDB-lite"/>
    </source>
</evidence>
<dbReference type="InterPro" id="IPR051201">
    <property type="entry name" value="Chloro_Bact_Ser_Proteases"/>
</dbReference>
<keyword evidence="4" id="KW-0843">Virulence</keyword>
<dbReference type="STRING" id="35128.B8BSP4"/>
<dbReference type="SUPFAM" id="SSF50494">
    <property type="entry name" value="Trypsin-like serine proteases"/>
    <property type="match status" value="1"/>
</dbReference>
<protein>
    <recommendedName>
        <fullName evidence="9">Serine protease</fullName>
    </recommendedName>
</protein>
<name>B8BSP4_THAPS</name>
<dbReference type="PaxDb" id="35128-Thaps875"/>
<evidence type="ECO:0000313" key="8">
    <source>
        <dbReference type="Proteomes" id="UP000001449"/>
    </source>
</evidence>
<dbReference type="InterPro" id="IPR001940">
    <property type="entry name" value="Peptidase_S1C"/>
</dbReference>
<evidence type="ECO:0000256" key="3">
    <source>
        <dbReference type="ARBA" id="ARBA00022801"/>
    </source>
</evidence>
<dbReference type="Pfam" id="PF13365">
    <property type="entry name" value="Trypsin_2"/>
    <property type="match status" value="1"/>
</dbReference>
<feature type="region of interest" description="Disordered" evidence="5">
    <location>
        <begin position="390"/>
        <end position="462"/>
    </location>
</feature>
<dbReference type="EMBL" id="CM000638">
    <property type="protein sequence ID" value="EED95578.1"/>
    <property type="molecule type" value="Genomic_DNA"/>
</dbReference>
<feature type="region of interest" description="Disordered" evidence="5">
    <location>
        <begin position="487"/>
        <end position="535"/>
    </location>
</feature>
<keyword evidence="3" id="KW-0378">Hydrolase</keyword>
<dbReference type="GeneID" id="7446783"/>
<reference evidence="7 8" key="2">
    <citation type="journal article" date="2008" name="Nature">
        <title>The Phaeodactylum genome reveals the evolutionary history of diatom genomes.</title>
        <authorList>
            <person name="Bowler C."/>
            <person name="Allen A.E."/>
            <person name="Badger J.H."/>
            <person name="Grimwood J."/>
            <person name="Jabbari K."/>
            <person name="Kuo A."/>
            <person name="Maheswari U."/>
            <person name="Martens C."/>
            <person name="Maumus F."/>
            <person name="Otillar R.P."/>
            <person name="Rayko E."/>
            <person name="Salamov A."/>
            <person name="Vandepoele K."/>
            <person name="Beszteri B."/>
            <person name="Gruber A."/>
            <person name="Heijde M."/>
            <person name="Katinka M."/>
            <person name="Mock T."/>
            <person name="Valentin K."/>
            <person name="Verret F."/>
            <person name="Berges J.A."/>
            <person name="Brownlee C."/>
            <person name="Cadoret J.P."/>
            <person name="Chiovitti A."/>
            <person name="Choi C.J."/>
            <person name="Coesel S."/>
            <person name="De Martino A."/>
            <person name="Detter J.C."/>
            <person name="Durkin C."/>
            <person name="Falciatore A."/>
            <person name="Fournet J."/>
            <person name="Haruta M."/>
            <person name="Huysman M.J."/>
            <person name="Jenkins B.D."/>
            <person name="Jiroutova K."/>
            <person name="Jorgensen R.E."/>
            <person name="Joubert Y."/>
            <person name="Kaplan A."/>
            <person name="Kroger N."/>
            <person name="Kroth P.G."/>
            <person name="La Roche J."/>
            <person name="Lindquist E."/>
            <person name="Lommer M."/>
            <person name="Martin-Jezequel V."/>
            <person name="Lopez P.J."/>
            <person name="Lucas S."/>
            <person name="Mangogna M."/>
            <person name="McGinnis K."/>
            <person name="Medlin L.K."/>
            <person name="Montsant A."/>
            <person name="Oudot-Le Secq M.P."/>
            <person name="Napoli C."/>
            <person name="Obornik M."/>
            <person name="Parker M.S."/>
            <person name="Petit J.L."/>
            <person name="Porcel B.M."/>
            <person name="Poulsen N."/>
            <person name="Robison M."/>
            <person name="Rychlewski L."/>
            <person name="Rynearson T.A."/>
            <person name="Schmutz J."/>
            <person name="Shapiro H."/>
            <person name="Siaut M."/>
            <person name="Stanley M."/>
            <person name="Sussman M.R."/>
            <person name="Taylor A.R."/>
            <person name="Vardi A."/>
            <person name="von Dassow P."/>
            <person name="Vyverman W."/>
            <person name="Willis A."/>
            <person name="Wyrwicz L.S."/>
            <person name="Rokhsar D.S."/>
            <person name="Weissenbach J."/>
            <person name="Armbrust E.V."/>
            <person name="Green B.R."/>
            <person name="Van de Peer Y."/>
            <person name="Grigoriev I.V."/>
        </authorList>
    </citation>
    <scope>NUCLEOTIDE SEQUENCE [LARGE SCALE GENOMIC DNA]</scope>
    <source>
        <strain evidence="7 8">CCMP1335</strain>
    </source>
</reference>
<keyword evidence="6" id="KW-0732">Signal</keyword>
<dbReference type="HOGENOM" id="CLU_289955_0_0_1"/>
<dbReference type="InterPro" id="IPR043504">
    <property type="entry name" value="Peptidase_S1_PA_chymotrypsin"/>
</dbReference>
<evidence type="ECO:0008006" key="9">
    <source>
        <dbReference type="Google" id="ProtNLM"/>
    </source>
</evidence>
<proteinExistence type="inferred from homology"/>
<feature type="compositionally biased region" description="Polar residues" evidence="5">
    <location>
        <begin position="810"/>
        <end position="821"/>
    </location>
</feature>
<dbReference type="RefSeq" id="XP_002285937.1">
    <property type="nucleotide sequence ID" value="XM_002285901.1"/>
</dbReference>
<dbReference type="PANTHER" id="PTHR43343:SF3">
    <property type="entry name" value="PROTEASE DO-LIKE 8, CHLOROPLASTIC"/>
    <property type="match status" value="1"/>
</dbReference>
<comment type="similarity">
    <text evidence="1">Belongs to the peptidase S1C family.</text>
</comment>
<evidence type="ECO:0000256" key="4">
    <source>
        <dbReference type="ARBA" id="ARBA00023026"/>
    </source>
</evidence>
<feature type="region of interest" description="Disordered" evidence="5">
    <location>
        <begin position="799"/>
        <end position="838"/>
    </location>
</feature>
<organism evidence="7 8">
    <name type="scientific">Thalassiosira pseudonana</name>
    <name type="common">Marine diatom</name>
    <name type="synonym">Cyclotella nana</name>
    <dbReference type="NCBI Taxonomy" id="35128"/>
    <lineage>
        <taxon>Eukaryota</taxon>
        <taxon>Sar</taxon>
        <taxon>Stramenopiles</taxon>
        <taxon>Ochrophyta</taxon>
        <taxon>Bacillariophyta</taxon>
        <taxon>Coscinodiscophyceae</taxon>
        <taxon>Thalassiosirophycidae</taxon>
        <taxon>Thalassiosirales</taxon>
        <taxon>Thalassiosiraceae</taxon>
        <taxon>Thalassiosira</taxon>
    </lineage>
</organism>
<feature type="compositionally biased region" description="Low complexity" evidence="5">
    <location>
        <begin position="507"/>
        <end position="516"/>
    </location>
</feature>
<dbReference type="PRINTS" id="PR00834">
    <property type="entry name" value="PROTEASES2C"/>
</dbReference>
<dbReference type="eggNOG" id="ENOG502TAQX">
    <property type="taxonomic scope" value="Eukaryota"/>
</dbReference>
<feature type="compositionally biased region" description="Polar residues" evidence="5">
    <location>
        <begin position="517"/>
        <end position="531"/>
    </location>
</feature>
<keyword evidence="2" id="KW-0645">Protease</keyword>
<keyword evidence="8" id="KW-1185">Reference proteome</keyword>
<dbReference type="KEGG" id="tps:THAPSDRAFT_875"/>
<feature type="chain" id="PRO_5002868569" description="Serine protease" evidence="6">
    <location>
        <begin position="27"/>
        <end position="1057"/>
    </location>
</feature>
<evidence type="ECO:0000256" key="2">
    <source>
        <dbReference type="ARBA" id="ARBA00022670"/>
    </source>
</evidence>